<accession>A0A5B0DVK9</accession>
<dbReference type="InterPro" id="IPR036249">
    <property type="entry name" value="Thioredoxin-like_sf"/>
</dbReference>
<evidence type="ECO:0000313" key="2">
    <source>
        <dbReference type="Proteomes" id="UP000324738"/>
    </source>
</evidence>
<sequence>MTGSGAGVATAQTASSDNFRGVVELFTSQGCASCPPADAVLAKFSDQSDIVALSYNVDYWDYIGWKDQLASRQNTDRQKAYAKAFNTSSIYTPQIVVNGTGDFIGTHAGEIRAALEDGELGASDAPRAHIQMSLNGSTLAIEAKLDQTSEAEAPVLILVAYQDHIETAVSKGENSGHRIENHHAVHDFRIIGSLTRPEMTVEVPVSTLGEGTKGKIGYAALLQMVNDNGVPGSILAAVELEPQSVN</sequence>
<dbReference type="OrthoDB" id="9808254at2"/>
<dbReference type="Proteomes" id="UP000324738">
    <property type="component" value="Unassembled WGS sequence"/>
</dbReference>
<protein>
    <submittedName>
        <fullName evidence="1">DUF1223 domain-containing protein</fullName>
    </submittedName>
</protein>
<dbReference type="InterPro" id="IPR010634">
    <property type="entry name" value="DUF1223"/>
</dbReference>
<name>A0A5B0DVK9_9HYPH</name>
<keyword evidence="2" id="KW-1185">Reference proteome</keyword>
<proteinExistence type="predicted"/>
<dbReference type="AlphaFoldDB" id="A0A5B0DVK9"/>
<evidence type="ECO:0000313" key="1">
    <source>
        <dbReference type="EMBL" id="KAA0969841.1"/>
    </source>
</evidence>
<dbReference type="Pfam" id="PF06764">
    <property type="entry name" value="DUF1223"/>
    <property type="match status" value="1"/>
</dbReference>
<dbReference type="PANTHER" id="PTHR36057">
    <property type="match status" value="1"/>
</dbReference>
<organism evidence="1 2">
    <name type="scientific">Aureimonas fodinaquatilis</name>
    <dbReference type="NCBI Taxonomy" id="2565783"/>
    <lineage>
        <taxon>Bacteria</taxon>
        <taxon>Pseudomonadati</taxon>
        <taxon>Pseudomonadota</taxon>
        <taxon>Alphaproteobacteria</taxon>
        <taxon>Hyphomicrobiales</taxon>
        <taxon>Aurantimonadaceae</taxon>
        <taxon>Aureimonas</taxon>
    </lineage>
</organism>
<dbReference type="PANTHER" id="PTHR36057:SF1">
    <property type="entry name" value="LIPOPROTEIN LIPID ATTACHMENT SITE-LIKE PROTEIN, PUTATIVE (DUF1223)-RELATED"/>
    <property type="match status" value="1"/>
</dbReference>
<dbReference type="SUPFAM" id="SSF52833">
    <property type="entry name" value="Thioredoxin-like"/>
    <property type="match status" value="1"/>
</dbReference>
<reference evidence="1 2" key="1">
    <citation type="submission" date="2019-08" db="EMBL/GenBank/DDBJ databases">
        <title>Aureimonas fodiniaquatilis sp. nov., isolated from a coal mine wastewater.</title>
        <authorList>
            <person name="Kim W."/>
        </authorList>
    </citation>
    <scope>NUCLEOTIDE SEQUENCE [LARGE SCALE GENOMIC DNA]</scope>
    <source>
        <strain evidence="1 2">CAU 1482</strain>
    </source>
</reference>
<gene>
    <name evidence="1" type="ORF">FPY71_14455</name>
</gene>
<dbReference type="EMBL" id="VTWH01000003">
    <property type="protein sequence ID" value="KAA0969841.1"/>
    <property type="molecule type" value="Genomic_DNA"/>
</dbReference>
<comment type="caution">
    <text evidence="1">The sequence shown here is derived from an EMBL/GenBank/DDBJ whole genome shotgun (WGS) entry which is preliminary data.</text>
</comment>